<evidence type="ECO:0000313" key="18">
    <source>
        <dbReference type="Ensembl" id="ENSSAUP00010063949.1"/>
    </source>
</evidence>
<keyword evidence="12" id="KW-0406">Ion transport</keyword>
<organism evidence="18 19">
    <name type="scientific">Sparus aurata</name>
    <name type="common">Gilthead sea bream</name>
    <dbReference type="NCBI Taxonomy" id="8175"/>
    <lineage>
        <taxon>Eukaryota</taxon>
        <taxon>Metazoa</taxon>
        <taxon>Chordata</taxon>
        <taxon>Craniata</taxon>
        <taxon>Vertebrata</taxon>
        <taxon>Euteleostomi</taxon>
        <taxon>Actinopterygii</taxon>
        <taxon>Neopterygii</taxon>
        <taxon>Teleostei</taxon>
        <taxon>Neoteleostei</taxon>
        <taxon>Acanthomorphata</taxon>
        <taxon>Eupercaria</taxon>
        <taxon>Spariformes</taxon>
        <taxon>Sparidae</taxon>
        <taxon>Sparus</taxon>
    </lineage>
</organism>
<keyword evidence="8" id="KW-0732">Signal</keyword>
<keyword evidence="13" id="KW-0472">Membrane</keyword>
<gene>
    <name evidence="18" type="primary">CACNA2D3</name>
    <name evidence="18" type="synonym">cacna2d3</name>
</gene>
<dbReference type="InterPro" id="IPR002035">
    <property type="entry name" value="VWF_A"/>
</dbReference>
<dbReference type="Gene3D" id="3.30.450.20">
    <property type="entry name" value="PAS domain"/>
    <property type="match status" value="1"/>
</dbReference>
<evidence type="ECO:0000256" key="2">
    <source>
        <dbReference type="ARBA" id="ARBA00007060"/>
    </source>
</evidence>
<dbReference type="Ensembl" id="ENSSAUT00010067005.1">
    <property type="protein sequence ID" value="ENSSAUP00010063949.1"/>
    <property type="gene ID" value="ENSSAUG00010025486.1"/>
</dbReference>
<keyword evidence="16" id="KW-0407">Ion channel</keyword>
<dbReference type="InterPro" id="IPR013680">
    <property type="entry name" value="VDCC_a2/dsu"/>
</dbReference>
<keyword evidence="19" id="KW-1185">Reference proteome</keyword>
<dbReference type="PROSITE" id="PS50234">
    <property type="entry name" value="VWFA"/>
    <property type="match status" value="1"/>
</dbReference>
<evidence type="ECO:0000256" key="5">
    <source>
        <dbReference type="ARBA" id="ARBA00022673"/>
    </source>
</evidence>
<evidence type="ECO:0000256" key="7">
    <source>
        <dbReference type="ARBA" id="ARBA00022723"/>
    </source>
</evidence>
<evidence type="ECO:0000256" key="14">
    <source>
        <dbReference type="ARBA" id="ARBA00023157"/>
    </source>
</evidence>
<evidence type="ECO:0000256" key="8">
    <source>
        <dbReference type="ARBA" id="ARBA00022729"/>
    </source>
</evidence>
<accession>A0A671YRL8</accession>
<keyword evidence="10" id="KW-0851">Voltage-gated channel</keyword>
<protein>
    <submittedName>
        <fullName evidence="18">Calcium channel, voltage dependent, alpha2/delta subunit 3</fullName>
    </submittedName>
</protein>
<evidence type="ECO:0000256" key="4">
    <source>
        <dbReference type="ARBA" id="ARBA00022568"/>
    </source>
</evidence>
<evidence type="ECO:0000256" key="9">
    <source>
        <dbReference type="ARBA" id="ARBA00022837"/>
    </source>
</evidence>
<dbReference type="Pfam" id="PF08399">
    <property type="entry name" value="VWA_N"/>
    <property type="match status" value="1"/>
</dbReference>
<dbReference type="GO" id="GO:0005891">
    <property type="term" value="C:voltage-gated calcium channel complex"/>
    <property type="evidence" value="ECO:0007669"/>
    <property type="project" value="TreeGrafter"/>
</dbReference>
<keyword evidence="7" id="KW-0479">Metal-binding</keyword>
<comment type="subcellular location">
    <subcellularLocation>
        <location evidence="1">Membrane</location>
        <topology evidence="1">Single-pass type I membrane protein</topology>
    </subcellularLocation>
</comment>
<keyword evidence="11" id="KW-1133">Transmembrane helix</keyword>
<dbReference type="FunFam" id="3.40.50.410:FF:000007">
    <property type="entry name" value="Calcium voltage-gated channel auxiliary subunit alpha2delta 3"/>
    <property type="match status" value="1"/>
</dbReference>
<sequence>GKNLTGNIFRLRVHLIKIRTNPLISISTLLFKFCDKRITVHDCTFTSLQAAVNICRVHCSPQYEYFNAVLINEVDEQGNNVELGGEFLLEPNDHFNNLSVNLSLSVVQVPTNMYNKDPDIVNGVYWSEALNKVFVDNFERDPTLIWQYFGSAKGFFRQYPGVKWHPDEHGVIGFDCRNRKWYIQAATSPKDVVILVDVSGSMKGLRLTIARQTVSSILDTLGDDDFFNIIAYNQEIHYVEPCLNGTLVRADRTNKDHFREHLDKLFAKGIGLLGEALAEAFTILSDFNQTGRGSVCSQAIMLVTDGATAMYDDVFERYNWPERKVRIFPYLIGRESAFADNLKWMACANKGYFSQISTLADVQENVMRYLHVMSRPKVIDHEHDTVWTEAYVDSAVTGPALMTTVAMPVFSTKNETKNQGILLGVVGTDIPLQELMKLIPKHMLGIHGYAFAITNNGYILTHPELRPLYQDGQKRRKPNYSSVDLSEVEWEDKDDALRNAMVNRRTGTFSMEVKKTVDRGRRVLKMHNDYYYTDIKGTPFSVGVALSRGHGKYFFRGNVSVEAGLRDLEQPDVALADEWTYCNTEEQHEHRHLTQIQAIKLFMTGRRPHLKCDRELIQEVLFDAVVTAPLEAYWTGLALNKSENSDKGVEIAFLGTRTGLSRTNLFVPLHCVCVLRDFLTAEDKEGVFNADHFPLWYKRAAEQVPGTFVYSIPFSTGMQNKKTHTRHGSKCAPLVFCAQCTALDGKCSISCDNEDINCYLIDNNGFILVTEEQSQVLCTSLFVFTSQRSRGKHMMVPCDTEYPAFVSERTIKETTGNIDCEGCFRSFVIQQIPSSNLFMVVVDKKCDCSSCIFILDAFEHNESLKCDRLKFQKDRKKPESCHPFHPEENAMECGSATRLSSALTAALLPLIAATISR</sequence>
<evidence type="ECO:0000256" key="3">
    <source>
        <dbReference type="ARBA" id="ARBA00022448"/>
    </source>
</evidence>
<dbReference type="Proteomes" id="UP000472265">
    <property type="component" value="Chromosome 6"/>
</dbReference>
<keyword evidence="3" id="KW-0813">Transport</keyword>
<dbReference type="PANTHER" id="PTHR10166">
    <property type="entry name" value="VOLTAGE-DEPENDENT CALCIUM CHANNEL SUBUNIT ALPHA-2/DELTA-RELATED"/>
    <property type="match status" value="1"/>
</dbReference>
<evidence type="ECO:0000256" key="12">
    <source>
        <dbReference type="ARBA" id="ARBA00023065"/>
    </source>
</evidence>
<evidence type="ECO:0000259" key="17">
    <source>
        <dbReference type="PROSITE" id="PS50234"/>
    </source>
</evidence>
<dbReference type="InterPro" id="IPR051173">
    <property type="entry name" value="Ca_channel_alpha-2/delta"/>
</dbReference>
<reference evidence="18" key="3">
    <citation type="submission" date="2025-09" db="UniProtKB">
        <authorList>
            <consortium name="Ensembl"/>
        </authorList>
    </citation>
    <scope>IDENTIFICATION</scope>
</reference>
<evidence type="ECO:0000256" key="16">
    <source>
        <dbReference type="ARBA" id="ARBA00023303"/>
    </source>
</evidence>
<reference evidence="18" key="1">
    <citation type="submission" date="2021-04" db="EMBL/GenBank/DDBJ databases">
        <authorList>
            <consortium name="Wellcome Sanger Institute Data Sharing"/>
        </authorList>
    </citation>
    <scope>NUCLEOTIDE SEQUENCE [LARGE SCALE GENOMIC DNA]</scope>
</reference>
<dbReference type="GeneTree" id="ENSGT00940000155766"/>
<keyword evidence="15" id="KW-0325">Glycoprotein</keyword>
<dbReference type="GO" id="GO:0005245">
    <property type="term" value="F:voltage-gated calcium channel activity"/>
    <property type="evidence" value="ECO:0007669"/>
    <property type="project" value="TreeGrafter"/>
</dbReference>
<keyword evidence="5" id="KW-0107">Calcium channel</keyword>
<evidence type="ECO:0000256" key="13">
    <source>
        <dbReference type="ARBA" id="ARBA00023136"/>
    </source>
</evidence>
<dbReference type="Gene3D" id="3.40.50.410">
    <property type="entry name" value="von Willebrand factor, type A domain"/>
    <property type="match status" value="1"/>
</dbReference>
<dbReference type="FunFam" id="3.30.450.20:FF:000012">
    <property type="entry name" value="Calcium channel, voltage-dependent, alpha2/delta subunit 3"/>
    <property type="match status" value="1"/>
</dbReference>
<feature type="domain" description="VWFA" evidence="17">
    <location>
        <begin position="191"/>
        <end position="373"/>
    </location>
</feature>
<evidence type="ECO:0000256" key="11">
    <source>
        <dbReference type="ARBA" id="ARBA00022989"/>
    </source>
</evidence>
<name>A0A671YRL8_SPAAU</name>
<keyword evidence="14" id="KW-1015">Disulfide bond</keyword>
<dbReference type="Pfam" id="PF00092">
    <property type="entry name" value="VWA"/>
    <property type="match status" value="1"/>
</dbReference>
<dbReference type="SMART" id="SM00327">
    <property type="entry name" value="VWA"/>
    <property type="match status" value="1"/>
</dbReference>
<proteinExistence type="inferred from homology"/>
<evidence type="ECO:0000256" key="6">
    <source>
        <dbReference type="ARBA" id="ARBA00022692"/>
    </source>
</evidence>
<evidence type="ECO:0000256" key="10">
    <source>
        <dbReference type="ARBA" id="ARBA00022882"/>
    </source>
</evidence>
<keyword evidence="9" id="KW-0106">Calcium</keyword>
<dbReference type="Pfam" id="PF08473">
    <property type="entry name" value="VGCC_alpha2"/>
    <property type="match status" value="1"/>
</dbReference>
<dbReference type="PANTHER" id="PTHR10166:SF56">
    <property type="entry name" value="VOLTAGE-DEPENDENT CALCIUM CHANNEL SUBUNIT ALPHA-2_DELTA-3 ISOFORM X1"/>
    <property type="match status" value="1"/>
</dbReference>
<dbReference type="SUPFAM" id="SSF53300">
    <property type="entry name" value="vWA-like"/>
    <property type="match status" value="1"/>
</dbReference>
<dbReference type="InterPro" id="IPR036465">
    <property type="entry name" value="vWFA_dom_sf"/>
</dbReference>
<evidence type="ECO:0000256" key="1">
    <source>
        <dbReference type="ARBA" id="ARBA00004479"/>
    </source>
</evidence>
<dbReference type="CDD" id="cd01463">
    <property type="entry name" value="vWA_VGCC_like"/>
    <property type="match status" value="1"/>
</dbReference>
<keyword evidence="4" id="KW-0109">Calcium transport</keyword>
<keyword evidence="6" id="KW-0812">Transmembrane</keyword>
<reference evidence="18" key="2">
    <citation type="submission" date="2025-08" db="UniProtKB">
        <authorList>
            <consortium name="Ensembl"/>
        </authorList>
    </citation>
    <scope>IDENTIFICATION</scope>
</reference>
<dbReference type="GO" id="GO:0046872">
    <property type="term" value="F:metal ion binding"/>
    <property type="evidence" value="ECO:0007669"/>
    <property type="project" value="UniProtKB-KW"/>
</dbReference>
<dbReference type="AlphaFoldDB" id="A0A671YRL8"/>
<evidence type="ECO:0000256" key="15">
    <source>
        <dbReference type="ARBA" id="ARBA00023180"/>
    </source>
</evidence>
<dbReference type="InterPro" id="IPR013608">
    <property type="entry name" value="VWA_N"/>
</dbReference>
<comment type="similarity">
    <text evidence="2">Belongs to the calcium channel subunit alpha-2/delta family.</text>
</comment>
<evidence type="ECO:0000313" key="19">
    <source>
        <dbReference type="Proteomes" id="UP000472265"/>
    </source>
</evidence>